<dbReference type="Proteomes" id="UP001396334">
    <property type="component" value="Unassembled WGS sequence"/>
</dbReference>
<evidence type="ECO:0008006" key="3">
    <source>
        <dbReference type="Google" id="ProtNLM"/>
    </source>
</evidence>
<name>A0ABR2NV43_9ROSI</name>
<dbReference type="EMBL" id="JBBPBN010000097">
    <property type="protein sequence ID" value="KAK8980001.1"/>
    <property type="molecule type" value="Genomic_DNA"/>
</dbReference>
<dbReference type="Gene3D" id="2.30.240.10">
    <property type="entry name" value="At5g01610-like"/>
    <property type="match status" value="1"/>
</dbReference>
<accession>A0ABR2NV43</accession>
<gene>
    <name evidence="1" type="ORF">V6N11_061222</name>
</gene>
<dbReference type="SUPFAM" id="SSF141562">
    <property type="entry name" value="At5g01610-like"/>
    <property type="match status" value="1"/>
</dbReference>
<dbReference type="SUPFAM" id="SSF55008">
    <property type="entry name" value="HMA, heavy metal-associated domain"/>
    <property type="match status" value="1"/>
</dbReference>
<dbReference type="PROSITE" id="PS51257">
    <property type="entry name" value="PROKAR_LIPOPROTEIN"/>
    <property type="match status" value="1"/>
</dbReference>
<dbReference type="CDD" id="cd00371">
    <property type="entry name" value="HMA"/>
    <property type="match status" value="1"/>
</dbReference>
<evidence type="ECO:0000313" key="2">
    <source>
        <dbReference type="Proteomes" id="UP001396334"/>
    </source>
</evidence>
<reference evidence="1 2" key="1">
    <citation type="journal article" date="2024" name="G3 (Bethesda)">
        <title>Genome assembly of Hibiscus sabdariffa L. provides insights into metabolisms of medicinal natural products.</title>
        <authorList>
            <person name="Kim T."/>
        </authorList>
    </citation>
    <scope>NUCLEOTIDE SEQUENCE [LARGE SCALE GENOMIC DNA]</scope>
    <source>
        <strain evidence="1">TK-2024</strain>
        <tissue evidence="1">Old leaves</tissue>
    </source>
</reference>
<dbReference type="InterPro" id="IPR006121">
    <property type="entry name" value="HMA_dom"/>
</dbReference>
<dbReference type="InterPro" id="IPR044526">
    <property type="entry name" value="NAKR1-3"/>
</dbReference>
<sequence length="260" mass="29121">MGKLSFGKMLDCLYLSSGSCSCFCMNTLDDEFEKKPLVTSEKTQLLRLKDVVSGNQTLAFQLKPKMVVMRVSMHCYGCARKVEKHISKMDGKQWETSSDSFWFCFDLLVALLSQLSSNFHAAPFKTGVTSFKVDLENKRVVVIGDVIPFEVLESVSKAHTELINYGFPIGLLPASVKKYTLNQTTGDFAVDLGGTCKITLPPDNYLATYSKRITGKIENGKIAELDGIRVRALFKWWPSFVFLKAKTKVKIKDFSVCCTD</sequence>
<dbReference type="InterPro" id="IPR036758">
    <property type="entry name" value="At5g01610-like"/>
</dbReference>
<dbReference type="PANTHER" id="PTHR46119">
    <property type="entry name" value="OS08G0405700 PROTEIN"/>
    <property type="match status" value="1"/>
</dbReference>
<evidence type="ECO:0000313" key="1">
    <source>
        <dbReference type="EMBL" id="KAK8980001.1"/>
    </source>
</evidence>
<comment type="caution">
    <text evidence="1">The sequence shown here is derived from an EMBL/GenBank/DDBJ whole genome shotgun (WGS) entry which is preliminary data.</text>
</comment>
<organism evidence="1 2">
    <name type="scientific">Hibiscus sabdariffa</name>
    <name type="common">roselle</name>
    <dbReference type="NCBI Taxonomy" id="183260"/>
    <lineage>
        <taxon>Eukaryota</taxon>
        <taxon>Viridiplantae</taxon>
        <taxon>Streptophyta</taxon>
        <taxon>Embryophyta</taxon>
        <taxon>Tracheophyta</taxon>
        <taxon>Spermatophyta</taxon>
        <taxon>Magnoliopsida</taxon>
        <taxon>eudicotyledons</taxon>
        <taxon>Gunneridae</taxon>
        <taxon>Pentapetalae</taxon>
        <taxon>rosids</taxon>
        <taxon>malvids</taxon>
        <taxon>Malvales</taxon>
        <taxon>Malvaceae</taxon>
        <taxon>Malvoideae</taxon>
        <taxon>Hibiscus</taxon>
    </lineage>
</organism>
<dbReference type="Gene3D" id="3.30.70.100">
    <property type="match status" value="1"/>
</dbReference>
<dbReference type="InterPro" id="IPR007493">
    <property type="entry name" value="DUF538"/>
</dbReference>
<dbReference type="InterPro" id="IPR036163">
    <property type="entry name" value="HMA_dom_sf"/>
</dbReference>
<protein>
    <recommendedName>
        <fullName evidence="3">HMA domain-containing protein</fullName>
    </recommendedName>
</protein>
<proteinExistence type="predicted"/>
<dbReference type="Pfam" id="PF04398">
    <property type="entry name" value="DUF538"/>
    <property type="match status" value="1"/>
</dbReference>
<keyword evidence="2" id="KW-1185">Reference proteome</keyword>
<dbReference type="PANTHER" id="PTHR46119:SF11">
    <property type="entry name" value="HEAVY METAL TRANSPORT_DETOXIFICATION SUPERFAMILY PROTEIN"/>
    <property type="match status" value="1"/>
</dbReference>